<dbReference type="AlphaFoldDB" id="A0A382QFC5"/>
<organism evidence="1">
    <name type="scientific">marine metagenome</name>
    <dbReference type="NCBI Taxonomy" id="408172"/>
    <lineage>
        <taxon>unclassified sequences</taxon>
        <taxon>metagenomes</taxon>
        <taxon>ecological metagenomes</taxon>
    </lineage>
</organism>
<proteinExistence type="predicted"/>
<name>A0A382QFC5_9ZZZZ</name>
<accession>A0A382QFC5</accession>
<feature type="non-terminal residue" evidence="1">
    <location>
        <position position="76"/>
    </location>
</feature>
<evidence type="ECO:0000313" key="1">
    <source>
        <dbReference type="EMBL" id="SVC83747.1"/>
    </source>
</evidence>
<gene>
    <name evidence="1" type="ORF">METZ01_LOCUS336601</name>
</gene>
<dbReference type="EMBL" id="UINC01113853">
    <property type="protein sequence ID" value="SVC83747.1"/>
    <property type="molecule type" value="Genomic_DNA"/>
</dbReference>
<sequence length="76" mass="8817">MTDKEFKKKVYEVVCGGAAGISTDWSDEDVIDRICMYSDFREKIYEVVFGVGRVGKLCEKGDEDEKWRRWALDNIS</sequence>
<protein>
    <submittedName>
        <fullName evidence="1">Uncharacterized protein</fullName>
    </submittedName>
</protein>
<reference evidence="1" key="1">
    <citation type="submission" date="2018-05" db="EMBL/GenBank/DDBJ databases">
        <authorList>
            <person name="Lanie J.A."/>
            <person name="Ng W.-L."/>
            <person name="Kazmierczak K.M."/>
            <person name="Andrzejewski T.M."/>
            <person name="Davidsen T.M."/>
            <person name="Wayne K.J."/>
            <person name="Tettelin H."/>
            <person name="Glass J.I."/>
            <person name="Rusch D."/>
            <person name="Podicherti R."/>
            <person name="Tsui H.-C.T."/>
            <person name="Winkler M.E."/>
        </authorList>
    </citation>
    <scope>NUCLEOTIDE SEQUENCE</scope>
</reference>